<dbReference type="InterPro" id="IPR012373">
    <property type="entry name" value="Ferrdict_sens_TM"/>
</dbReference>
<name>A0A1N7LY85_9PROT</name>
<dbReference type="PIRSF" id="PIRSF018266">
    <property type="entry name" value="FecR"/>
    <property type="match status" value="1"/>
</dbReference>
<dbReference type="Pfam" id="PF04773">
    <property type="entry name" value="FecR"/>
    <property type="match status" value="1"/>
</dbReference>
<dbReference type="Gene3D" id="2.60.120.1440">
    <property type="match status" value="1"/>
</dbReference>
<dbReference type="GO" id="GO:0016989">
    <property type="term" value="F:sigma factor antagonist activity"/>
    <property type="evidence" value="ECO:0007669"/>
    <property type="project" value="TreeGrafter"/>
</dbReference>
<accession>A0A1N7LY85</accession>
<dbReference type="Pfam" id="PF16220">
    <property type="entry name" value="DUF4880"/>
    <property type="match status" value="1"/>
</dbReference>
<dbReference type="RefSeq" id="WP_076400369.1">
    <property type="nucleotide sequence ID" value="NZ_FTOA01000003.1"/>
</dbReference>
<dbReference type="Proteomes" id="UP000185678">
    <property type="component" value="Unassembled WGS sequence"/>
</dbReference>
<evidence type="ECO:0000259" key="2">
    <source>
        <dbReference type="Pfam" id="PF16220"/>
    </source>
</evidence>
<evidence type="ECO:0000313" key="4">
    <source>
        <dbReference type="Proteomes" id="UP000185678"/>
    </source>
</evidence>
<dbReference type="EMBL" id="FTOA01000003">
    <property type="protein sequence ID" value="SIS78739.1"/>
    <property type="molecule type" value="Genomic_DNA"/>
</dbReference>
<evidence type="ECO:0000259" key="1">
    <source>
        <dbReference type="Pfam" id="PF04773"/>
    </source>
</evidence>
<reference evidence="3 4" key="1">
    <citation type="submission" date="2017-01" db="EMBL/GenBank/DDBJ databases">
        <authorList>
            <person name="Mah S.A."/>
            <person name="Swanson W.J."/>
            <person name="Moy G.W."/>
            <person name="Vacquier V.D."/>
        </authorList>
    </citation>
    <scope>NUCLEOTIDE SEQUENCE [LARGE SCALE GENOMIC DNA]</scope>
    <source>
        <strain evidence="3 4">DSM 11589</strain>
    </source>
</reference>
<protein>
    <submittedName>
        <fullName evidence="3">FecR family protein</fullName>
    </submittedName>
</protein>
<feature type="domain" description="FecR protein" evidence="1">
    <location>
        <begin position="132"/>
        <end position="215"/>
    </location>
</feature>
<dbReference type="PANTHER" id="PTHR30273">
    <property type="entry name" value="PERIPLASMIC SIGNAL SENSOR AND SIGMA FACTOR ACTIVATOR FECR-RELATED"/>
    <property type="match status" value="1"/>
</dbReference>
<evidence type="ECO:0000313" key="3">
    <source>
        <dbReference type="EMBL" id="SIS78739.1"/>
    </source>
</evidence>
<dbReference type="STRING" id="80876.SAMN05421779_103626"/>
<proteinExistence type="predicted"/>
<dbReference type="InterPro" id="IPR006860">
    <property type="entry name" value="FecR"/>
</dbReference>
<dbReference type="InterPro" id="IPR032623">
    <property type="entry name" value="FecR_N"/>
</dbReference>
<keyword evidence="4" id="KW-1185">Reference proteome</keyword>
<dbReference type="AlphaFoldDB" id="A0A1N7LY85"/>
<dbReference type="PANTHER" id="PTHR30273:SF2">
    <property type="entry name" value="PROTEIN FECR"/>
    <property type="match status" value="1"/>
</dbReference>
<feature type="domain" description="FecR N-terminal" evidence="2">
    <location>
        <begin position="19"/>
        <end position="59"/>
    </location>
</feature>
<gene>
    <name evidence="3" type="ORF">SAMN05421779_103626</name>
</gene>
<organism evidence="3 4">
    <name type="scientific">Insolitispirillum peregrinum</name>
    <dbReference type="NCBI Taxonomy" id="80876"/>
    <lineage>
        <taxon>Bacteria</taxon>
        <taxon>Pseudomonadati</taxon>
        <taxon>Pseudomonadota</taxon>
        <taxon>Alphaproteobacteria</taxon>
        <taxon>Rhodospirillales</taxon>
        <taxon>Novispirillaceae</taxon>
        <taxon>Insolitispirillum</taxon>
    </lineage>
</organism>
<sequence length="335" mass="36238">MSATEQDTHQQDGDALGHEAAHWLLALEDDPDNSALHATIAAWRARSAAHEQAWQETCATYGLMAHLPATTEAQWPPRSATIHVLPTRQAWRGMGWRVAASVAVLAFGSLTWQSWPMLTADYLNSGHQPNVVTLEDGSRLHLAPDSAVQVDYQPHQRTITLQRGEAFVEVTPNPQRPLSVSSGPLQVTAIGTAFAVRAQDSFSAAQVSVRSGTVQISCHGRQDDALQASAGSLIDADCQQSPRAFATRQQPPEQVAAWTHGQLVVNDRPVREVIAQLEPYLPGTLLVNADFAPTQRVTGVYTLDAPQEALQAVVSVHGGEVKGLAPWLTVIEDKK</sequence>
<dbReference type="OrthoDB" id="1098280at2"/>